<reference evidence="2 3" key="1">
    <citation type="journal article" date="2023" name="Mol. Biol. Evol.">
        <title>Genomics of Secondarily Temperate Adaptation in the Only Non-Antarctic Icefish.</title>
        <authorList>
            <person name="Rivera-Colon A.G."/>
            <person name="Rayamajhi N."/>
            <person name="Minhas B.F."/>
            <person name="Madrigal G."/>
            <person name="Bilyk K.T."/>
            <person name="Yoon V."/>
            <person name="Hune M."/>
            <person name="Gregory S."/>
            <person name="Cheng C.H.C."/>
            <person name="Catchen J.M."/>
        </authorList>
    </citation>
    <scope>NUCLEOTIDE SEQUENCE [LARGE SCALE GENOMIC DNA]</scope>
    <source>
        <strain evidence="2">JC2023a</strain>
    </source>
</reference>
<name>A0AAN8CCG0_9TELE</name>
<gene>
    <name evidence="2" type="ORF">CesoFtcFv8_008557</name>
</gene>
<sequence>MHYQGLPEVVTTNNKTDQRSGVLLHRGQLRESESLFCSPLIYWKQVPQQWRIVEPLNRRGTQVRVKTQAQEPEGDSMEPEYLP</sequence>
<dbReference type="Proteomes" id="UP001335648">
    <property type="component" value="Unassembled WGS sequence"/>
</dbReference>
<evidence type="ECO:0000313" key="2">
    <source>
        <dbReference type="EMBL" id="KAK5899038.1"/>
    </source>
</evidence>
<organism evidence="2 3">
    <name type="scientific">Champsocephalus esox</name>
    <name type="common">pike icefish</name>
    <dbReference type="NCBI Taxonomy" id="159716"/>
    <lineage>
        <taxon>Eukaryota</taxon>
        <taxon>Metazoa</taxon>
        <taxon>Chordata</taxon>
        <taxon>Craniata</taxon>
        <taxon>Vertebrata</taxon>
        <taxon>Euteleostomi</taxon>
        <taxon>Actinopterygii</taxon>
        <taxon>Neopterygii</taxon>
        <taxon>Teleostei</taxon>
        <taxon>Neoteleostei</taxon>
        <taxon>Acanthomorphata</taxon>
        <taxon>Eupercaria</taxon>
        <taxon>Perciformes</taxon>
        <taxon>Notothenioidei</taxon>
        <taxon>Channichthyidae</taxon>
        <taxon>Champsocephalus</taxon>
    </lineage>
</organism>
<dbReference type="AlphaFoldDB" id="A0AAN8CCG0"/>
<feature type="compositionally biased region" description="Acidic residues" evidence="1">
    <location>
        <begin position="72"/>
        <end position="83"/>
    </location>
</feature>
<dbReference type="EMBL" id="JAULUE010002052">
    <property type="protein sequence ID" value="KAK5899038.1"/>
    <property type="molecule type" value="Genomic_DNA"/>
</dbReference>
<feature type="region of interest" description="Disordered" evidence="1">
    <location>
        <begin position="61"/>
        <end position="83"/>
    </location>
</feature>
<protein>
    <submittedName>
        <fullName evidence="2">Uncharacterized protein</fullName>
    </submittedName>
</protein>
<comment type="caution">
    <text evidence="2">The sequence shown here is derived from an EMBL/GenBank/DDBJ whole genome shotgun (WGS) entry which is preliminary data.</text>
</comment>
<keyword evidence="3" id="KW-1185">Reference proteome</keyword>
<evidence type="ECO:0000313" key="3">
    <source>
        <dbReference type="Proteomes" id="UP001335648"/>
    </source>
</evidence>
<proteinExistence type="predicted"/>
<evidence type="ECO:0000256" key="1">
    <source>
        <dbReference type="SAM" id="MobiDB-lite"/>
    </source>
</evidence>
<feature type="region of interest" description="Disordered" evidence="1">
    <location>
        <begin position="1"/>
        <end position="20"/>
    </location>
</feature>
<accession>A0AAN8CCG0</accession>